<evidence type="ECO:0000313" key="2">
    <source>
        <dbReference type="EMBL" id="MBB4013710.1"/>
    </source>
</evidence>
<dbReference type="InterPro" id="IPR007607">
    <property type="entry name" value="BacA/B"/>
</dbReference>
<comment type="caution">
    <text evidence="2">The sequence shown here is derived from an EMBL/GenBank/DDBJ whole genome shotgun (WGS) entry which is preliminary data.</text>
</comment>
<dbReference type="Proteomes" id="UP000561045">
    <property type="component" value="Unassembled WGS sequence"/>
</dbReference>
<dbReference type="EMBL" id="JACIET010000002">
    <property type="protein sequence ID" value="MBB4013710.1"/>
    <property type="molecule type" value="Genomic_DNA"/>
</dbReference>
<gene>
    <name evidence="2" type="ORF">GGR36_003056</name>
</gene>
<dbReference type="PANTHER" id="PTHR35024:SF4">
    <property type="entry name" value="POLYMER-FORMING CYTOSKELETAL PROTEIN"/>
    <property type="match status" value="1"/>
</dbReference>
<dbReference type="Pfam" id="PF04519">
    <property type="entry name" value="Bactofilin"/>
    <property type="match status" value="1"/>
</dbReference>
<protein>
    <submittedName>
        <fullName evidence="2">Cytoskeletal protein CcmA (Bactofilin family)</fullName>
    </submittedName>
</protein>
<name>A0A840BL34_9RHOO</name>
<evidence type="ECO:0000313" key="3">
    <source>
        <dbReference type="Proteomes" id="UP000561045"/>
    </source>
</evidence>
<accession>A0A840BL34</accession>
<comment type="similarity">
    <text evidence="1">Belongs to the bactofilin family.</text>
</comment>
<organism evidence="2 3">
    <name type="scientific">Niveibacterium umoris</name>
    <dbReference type="NCBI Taxonomy" id="1193620"/>
    <lineage>
        <taxon>Bacteria</taxon>
        <taxon>Pseudomonadati</taxon>
        <taxon>Pseudomonadota</taxon>
        <taxon>Betaproteobacteria</taxon>
        <taxon>Rhodocyclales</taxon>
        <taxon>Rhodocyclaceae</taxon>
        <taxon>Niveibacterium</taxon>
    </lineage>
</organism>
<dbReference type="AlphaFoldDB" id="A0A840BL34"/>
<evidence type="ECO:0000256" key="1">
    <source>
        <dbReference type="ARBA" id="ARBA00044755"/>
    </source>
</evidence>
<dbReference type="PANTHER" id="PTHR35024">
    <property type="entry name" value="HYPOTHETICAL CYTOSOLIC PROTEIN"/>
    <property type="match status" value="1"/>
</dbReference>
<reference evidence="2 3" key="1">
    <citation type="submission" date="2020-08" db="EMBL/GenBank/DDBJ databases">
        <title>Genomic Encyclopedia of Type Strains, Phase IV (KMG-IV): sequencing the most valuable type-strain genomes for metagenomic binning, comparative biology and taxonomic classification.</title>
        <authorList>
            <person name="Goeker M."/>
        </authorList>
    </citation>
    <scope>NUCLEOTIDE SEQUENCE [LARGE SCALE GENOMIC DNA]</scope>
    <source>
        <strain evidence="2 3">DSM 106739</strain>
    </source>
</reference>
<proteinExistence type="inferred from homology"/>
<keyword evidence="3" id="KW-1185">Reference proteome</keyword>
<dbReference type="RefSeq" id="WP_183635642.1">
    <property type="nucleotide sequence ID" value="NZ_BAABLE010000005.1"/>
</dbReference>
<sequence>MFGKQKKPHLIEVSKLSSLIAEDVEITGDIVFGSGLRIDGALKGNAIGKDGEAKKDKSLLVLSDKGRIEGSVRCYDAVINGTVIGDLEVEHFLELQPKAMISGSIRYHKLQMEVGAGVQGTIQQVGGDRQVDNVVELAVDKSDKADKARSA</sequence>